<accession>A0ABN9V4D8</accession>
<reference evidence="1" key="1">
    <citation type="submission" date="2023-10" db="EMBL/GenBank/DDBJ databases">
        <authorList>
            <person name="Chen Y."/>
            <person name="Shah S."/>
            <person name="Dougan E. K."/>
            <person name="Thang M."/>
            <person name="Chan C."/>
        </authorList>
    </citation>
    <scope>NUCLEOTIDE SEQUENCE [LARGE SCALE GENOMIC DNA]</scope>
</reference>
<evidence type="ECO:0000313" key="2">
    <source>
        <dbReference type="Proteomes" id="UP001189429"/>
    </source>
</evidence>
<sequence>MFDFIFSCLVGTGVGTYKKDALEPCLSKTFKAIVAGIKKATLVPPGCSFYALSLGGGVEYGPEWPQRRPSDHFPRTFHAGQNSVRSHVRMISGRGRWKYQLWSDVHVMLQ</sequence>
<protein>
    <submittedName>
        <fullName evidence="1">Uncharacterized protein</fullName>
    </submittedName>
</protein>
<keyword evidence="2" id="KW-1185">Reference proteome</keyword>
<comment type="caution">
    <text evidence="1">The sequence shown here is derived from an EMBL/GenBank/DDBJ whole genome shotgun (WGS) entry which is preliminary data.</text>
</comment>
<name>A0ABN9V4D8_9DINO</name>
<dbReference type="EMBL" id="CAUYUJ010016668">
    <property type="protein sequence ID" value="CAK0867668.1"/>
    <property type="molecule type" value="Genomic_DNA"/>
</dbReference>
<gene>
    <name evidence="1" type="ORF">PCOR1329_LOCUS54544</name>
</gene>
<organism evidence="1 2">
    <name type="scientific">Prorocentrum cordatum</name>
    <dbReference type="NCBI Taxonomy" id="2364126"/>
    <lineage>
        <taxon>Eukaryota</taxon>
        <taxon>Sar</taxon>
        <taxon>Alveolata</taxon>
        <taxon>Dinophyceae</taxon>
        <taxon>Prorocentrales</taxon>
        <taxon>Prorocentraceae</taxon>
        <taxon>Prorocentrum</taxon>
    </lineage>
</organism>
<dbReference type="Proteomes" id="UP001189429">
    <property type="component" value="Unassembled WGS sequence"/>
</dbReference>
<proteinExistence type="predicted"/>
<evidence type="ECO:0000313" key="1">
    <source>
        <dbReference type="EMBL" id="CAK0867668.1"/>
    </source>
</evidence>